<accession>A0A8H5G339</accession>
<feature type="region of interest" description="Disordered" evidence="1">
    <location>
        <begin position="533"/>
        <end position="569"/>
    </location>
</feature>
<feature type="compositionally biased region" description="Low complexity" evidence="1">
    <location>
        <begin position="251"/>
        <end position="273"/>
    </location>
</feature>
<proteinExistence type="predicted"/>
<dbReference type="Pfam" id="PF14223">
    <property type="entry name" value="Retrotran_gag_2"/>
    <property type="match status" value="1"/>
</dbReference>
<dbReference type="AlphaFoldDB" id="A0A8H5G339"/>
<dbReference type="EMBL" id="JAACJM010000051">
    <property type="protein sequence ID" value="KAF5357467.1"/>
    <property type="molecule type" value="Genomic_DNA"/>
</dbReference>
<feature type="region of interest" description="Disordered" evidence="1">
    <location>
        <begin position="601"/>
        <end position="628"/>
    </location>
</feature>
<feature type="compositionally biased region" description="Low complexity" evidence="1">
    <location>
        <begin position="611"/>
        <end position="628"/>
    </location>
</feature>
<comment type="caution">
    <text evidence="2">The sequence shown here is derived from an EMBL/GenBank/DDBJ whole genome shotgun (WGS) entry which is preliminary data.</text>
</comment>
<evidence type="ECO:0000313" key="2">
    <source>
        <dbReference type="EMBL" id="KAF5357467.1"/>
    </source>
</evidence>
<dbReference type="OrthoDB" id="2741288at2759"/>
<feature type="compositionally biased region" description="Polar residues" evidence="1">
    <location>
        <begin position="544"/>
        <end position="566"/>
    </location>
</feature>
<evidence type="ECO:0000256" key="1">
    <source>
        <dbReference type="SAM" id="MobiDB-lite"/>
    </source>
</evidence>
<name>A0A8H5G339_9AGAR</name>
<dbReference type="Proteomes" id="UP000559256">
    <property type="component" value="Unassembled WGS sequence"/>
</dbReference>
<feature type="compositionally biased region" description="Basic residues" evidence="1">
    <location>
        <begin position="277"/>
        <end position="293"/>
    </location>
</feature>
<keyword evidence="3" id="KW-1185">Reference proteome</keyword>
<organism evidence="2 3">
    <name type="scientific">Tetrapyrgos nigripes</name>
    <dbReference type="NCBI Taxonomy" id="182062"/>
    <lineage>
        <taxon>Eukaryota</taxon>
        <taxon>Fungi</taxon>
        <taxon>Dikarya</taxon>
        <taxon>Basidiomycota</taxon>
        <taxon>Agaricomycotina</taxon>
        <taxon>Agaricomycetes</taxon>
        <taxon>Agaricomycetidae</taxon>
        <taxon>Agaricales</taxon>
        <taxon>Marasmiineae</taxon>
        <taxon>Marasmiaceae</taxon>
        <taxon>Tetrapyrgos</taxon>
    </lineage>
</organism>
<reference evidence="2 3" key="1">
    <citation type="journal article" date="2020" name="ISME J.">
        <title>Uncovering the hidden diversity of litter-decomposition mechanisms in mushroom-forming fungi.</title>
        <authorList>
            <person name="Floudas D."/>
            <person name="Bentzer J."/>
            <person name="Ahren D."/>
            <person name="Johansson T."/>
            <person name="Persson P."/>
            <person name="Tunlid A."/>
        </authorList>
    </citation>
    <scope>NUCLEOTIDE SEQUENCE [LARGE SCALE GENOMIC DNA]</scope>
    <source>
        <strain evidence="2 3">CBS 291.85</strain>
    </source>
</reference>
<evidence type="ECO:0000313" key="3">
    <source>
        <dbReference type="Proteomes" id="UP000559256"/>
    </source>
</evidence>
<feature type="region of interest" description="Disordered" evidence="1">
    <location>
        <begin position="247"/>
        <end position="306"/>
    </location>
</feature>
<sequence>MSSNVLMTTVPIFSSVDFNIWADILLSWLQATGLSSVLGSDRHSDATVSSVSPLSAEDTAAQAEAITAALKKQADWDEKNDKAIGSIKLRLSPAIRQKTLGMTSAKEIWTTLKNTYGKPGVSIVYTDFKRATSITIPNDANPSATIELIRMHFNRVSAAGISTDTTDSTTPTASITKIPNFLIVMFIISKLPPRYEYIINQYTQLSISQINNQDLDELQSEIVNVWESRQGALKGKPQANRLSAVKRKDGNPSFQQQQQQQRPSGSSSSANGDNKGKGKGKGKGKAHFRRGGRAGKNEQAKRQGQAHLVHGDMSPMMHTVTFIDTPAAVDSRTKRAINLAHDIGAKPSGETVAALEDVVMSHPDLSSFTPLTPAPRPKRTLTERIYWNNLQSSSDGWGCNENWNDAFTRSVGTQTDSDADMGCAQEEDASWNEDTLVNTSELGSVFGSTTMESGVKVPQDTRTPVPLINRLASDPAAEIMECGIHLGERFQNPEDPLHIYGEEATPFRAVVNTCASTGTLSLVQRLAAARSEMQSGSLPAHPSGMTTQSLPSSRVASPTPGTTSTGWEWLTPHLKNEDGRYDELLDWQRDATVGLGGMEMEEELPSRVPTPSSMPELRSMSPSLSSTSDLEYMSTLRSLSRMSHSTDPGEATLSASTTTIGAWSDGIPSPRPSTPAMVIGSAANNYGWSLDSEVSGMDNGYLSSS</sequence>
<gene>
    <name evidence="2" type="ORF">D9758_012508</name>
</gene>
<protein>
    <submittedName>
        <fullName evidence="2">Uncharacterized protein</fullName>
    </submittedName>
</protein>